<feature type="domain" description="Cytochrome oxidase subunit I profile" evidence="3">
    <location>
        <begin position="20"/>
        <end position="477"/>
    </location>
</feature>
<evidence type="ECO:0000313" key="5">
    <source>
        <dbReference type="Proteomes" id="UP001606099"/>
    </source>
</evidence>
<evidence type="ECO:0000313" key="4">
    <source>
        <dbReference type="EMBL" id="MFG6447011.1"/>
    </source>
</evidence>
<feature type="transmembrane region" description="Helical" evidence="2">
    <location>
        <begin position="379"/>
        <end position="400"/>
    </location>
</feature>
<feature type="transmembrane region" description="Helical" evidence="2">
    <location>
        <begin position="271"/>
        <end position="288"/>
    </location>
</feature>
<dbReference type="PROSITE" id="PS50855">
    <property type="entry name" value="COX1"/>
    <property type="match status" value="1"/>
</dbReference>
<feature type="transmembrane region" description="Helical" evidence="2">
    <location>
        <begin position="135"/>
        <end position="157"/>
    </location>
</feature>
<dbReference type="RefSeq" id="WP_394458364.1">
    <property type="nucleotide sequence ID" value="NZ_JBIGHZ010000001.1"/>
</dbReference>
<dbReference type="Gene3D" id="1.20.210.10">
    <property type="entry name" value="Cytochrome c oxidase-like, subunit I domain"/>
    <property type="match status" value="1"/>
</dbReference>
<proteinExistence type="predicted"/>
<reference evidence="4 5" key="1">
    <citation type="submission" date="2024-08" db="EMBL/GenBank/DDBJ databases">
        <authorList>
            <person name="Lu H."/>
        </authorList>
    </citation>
    <scope>NUCLEOTIDE SEQUENCE [LARGE SCALE GENOMIC DNA]</scope>
    <source>
        <strain evidence="4 5">BYS180W</strain>
    </source>
</reference>
<feature type="transmembrane region" description="Helical" evidence="2">
    <location>
        <begin position="62"/>
        <end position="81"/>
    </location>
</feature>
<dbReference type="Pfam" id="PF00115">
    <property type="entry name" value="COX1"/>
    <property type="match status" value="1"/>
</dbReference>
<keyword evidence="1" id="KW-0813">Transport</keyword>
<feature type="transmembrane region" description="Helical" evidence="2">
    <location>
        <begin position="308"/>
        <end position="329"/>
    </location>
</feature>
<keyword evidence="2" id="KW-1133">Transmembrane helix</keyword>
<keyword evidence="2" id="KW-0472">Membrane</keyword>
<evidence type="ECO:0000256" key="2">
    <source>
        <dbReference type="SAM" id="Phobius"/>
    </source>
</evidence>
<sequence length="477" mass="51057">MTHIENPALDRPSVHPGVRLYLITSLVLLVVLMMAGVLMRAIQAGWLALDAPHFYQLMTLHGAGMVGIAGLAGAALVWHFLSQHVELDARFMWANLALFVAGVLTVVGSILIGGYGGGWTFLWPLPAKSMGLWSAHAAAAFVVGLLLIGVGFLLFNLDMGLAITRRCGSVLKGLGVDQLISGRIDPSHPTTVVAASMVVIVNTLGILSGAVVLVVTLVNLYVPEFEISALLAKNLIYFFGHVFINATIYMAVTAVYELLPLYTGRPWKVSRPFLAAWAAATLFVMAVYPHHLLLDSVMPSGLIVLGQVLSYLSGIPVLLVTGWGALTLVHRCGMRWKAPAAWLFLAMLGWSLGVVPAVVDGTLRVNQVMHNTLWVPGHFHLYLVGGVVPMVLGFAAHMFARPQGRASSLTLPVVYGLGTLGLGVSFLAAGWASVPRRWAEHAPAWQGFDAWGVLAGGLVVLAVLAWVVGLQRQRQTA</sequence>
<feature type="transmembrane region" description="Helical" evidence="2">
    <location>
        <begin position="235"/>
        <end position="259"/>
    </location>
</feature>
<feature type="transmembrane region" description="Helical" evidence="2">
    <location>
        <begin position="20"/>
        <end position="42"/>
    </location>
</feature>
<feature type="transmembrane region" description="Helical" evidence="2">
    <location>
        <begin position="192"/>
        <end position="215"/>
    </location>
</feature>
<protein>
    <submittedName>
        <fullName evidence="4">Cbb3-type cytochrome c oxidase subunit I</fullName>
    </submittedName>
</protein>
<dbReference type="SUPFAM" id="SSF81442">
    <property type="entry name" value="Cytochrome c oxidase subunit I-like"/>
    <property type="match status" value="1"/>
</dbReference>
<feature type="transmembrane region" description="Helical" evidence="2">
    <location>
        <begin position="93"/>
        <end position="115"/>
    </location>
</feature>
<dbReference type="InterPro" id="IPR036927">
    <property type="entry name" value="Cyt_c_oxase-like_su1_sf"/>
</dbReference>
<feature type="transmembrane region" description="Helical" evidence="2">
    <location>
        <begin position="412"/>
        <end position="431"/>
    </location>
</feature>
<keyword evidence="1" id="KW-0679">Respiratory chain</keyword>
<gene>
    <name evidence="4" type="ORF">ACG0Z6_02005</name>
</gene>
<dbReference type="InterPro" id="IPR000883">
    <property type="entry name" value="Cyt_C_Oxase_1"/>
</dbReference>
<keyword evidence="2" id="KW-0812">Transmembrane</keyword>
<accession>A0ABW7FRT3</accession>
<keyword evidence="5" id="KW-1185">Reference proteome</keyword>
<keyword evidence="1" id="KW-0249">Electron transport</keyword>
<dbReference type="InterPro" id="IPR023616">
    <property type="entry name" value="Cyt_c_oxase-like_su1_dom"/>
</dbReference>
<dbReference type="PANTHER" id="PTHR10422">
    <property type="entry name" value="CYTOCHROME C OXIDASE SUBUNIT 1"/>
    <property type="match status" value="1"/>
</dbReference>
<feature type="transmembrane region" description="Helical" evidence="2">
    <location>
        <begin position="451"/>
        <end position="470"/>
    </location>
</feature>
<name>A0ABW7FRT3_9BURK</name>
<comment type="caution">
    <text evidence="4">The sequence shown here is derived from an EMBL/GenBank/DDBJ whole genome shotgun (WGS) entry which is preliminary data.</text>
</comment>
<evidence type="ECO:0000256" key="1">
    <source>
        <dbReference type="ARBA" id="ARBA00022660"/>
    </source>
</evidence>
<organism evidence="4 5">
    <name type="scientific">Roseateles rivi</name>
    <dbReference type="NCBI Taxonomy" id="3299028"/>
    <lineage>
        <taxon>Bacteria</taxon>
        <taxon>Pseudomonadati</taxon>
        <taxon>Pseudomonadota</taxon>
        <taxon>Betaproteobacteria</taxon>
        <taxon>Burkholderiales</taxon>
        <taxon>Sphaerotilaceae</taxon>
        <taxon>Roseateles</taxon>
    </lineage>
</organism>
<evidence type="ECO:0000259" key="3">
    <source>
        <dbReference type="PROSITE" id="PS50855"/>
    </source>
</evidence>
<feature type="transmembrane region" description="Helical" evidence="2">
    <location>
        <begin position="341"/>
        <end position="359"/>
    </location>
</feature>
<dbReference type="Proteomes" id="UP001606099">
    <property type="component" value="Unassembled WGS sequence"/>
</dbReference>
<dbReference type="EMBL" id="JBIGHZ010000001">
    <property type="protein sequence ID" value="MFG6447011.1"/>
    <property type="molecule type" value="Genomic_DNA"/>
</dbReference>